<dbReference type="Gene3D" id="3.40.220.10">
    <property type="entry name" value="Leucine Aminopeptidase, subunit E, domain 1"/>
    <property type="match status" value="1"/>
</dbReference>
<dbReference type="PANTHER" id="PTHR11106">
    <property type="entry name" value="GANGLIOSIDE INDUCED DIFFERENTIATION ASSOCIATED PROTEIN 2-RELATED"/>
    <property type="match status" value="1"/>
</dbReference>
<proteinExistence type="predicted"/>
<dbReference type="GO" id="GO:0061463">
    <property type="term" value="F:O-acetyl-ADP-ribose deacetylase activity"/>
    <property type="evidence" value="ECO:0007669"/>
    <property type="project" value="TreeGrafter"/>
</dbReference>
<dbReference type="SUPFAM" id="SSF52949">
    <property type="entry name" value="Macro domain-like"/>
    <property type="match status" value="1"/>
</dbReference>
<keyword evidence="3" id="KW-1185">Reference proteome</keyword>
<evidence type="ECO:0000259" key="1">
    <source>
        <dbReference type="PROSITE" id="PS51154"/>
    </source>
</evidence>
<reference evidence="2 3" key="1">
    <citation type="submission" date="2018-01" db="EMBL/GenBank/DDBJ databases">
        <title>Genomic Encyclopedia of Type Strains, Phase III (KMG-III): the genomes of soil and plant-associated and newly described type strains.</title>
        <authorList>
            <person name="Whitman W."/>
        </authorList>
    </citation>
    <scope>NUCLEOTIDE SEQUENCE [LARGE SCALE GENOMIC DNA]</scope>
    <source>
        <strain evidence="2 3">HKI456</strain>
    </source>
</reference>
<dbReference type="PROSITE" id="PS51154">
    <property type="entry name" value="MACRO"/>
    <property type="match status" value="1"/>
</dbReference>
<dbReference type="AlphaFoldDB" id="A0A2P5KDS4"/>
<dbReference type="InterPro" id="IPR043472">
    <property type="entry name" value="Macro_dom-like"/>
</dbReference>
<evidence type="ECO:0000313" key="2">
    <source>
        <dbReference type="EMBL" id="PPB84861.1"/>
    </source>
</evidence>
<feature type="domain" description="Macro" evidence="1">
    <location>
        <begin position="1"/>
        <end position="81"/>
    </location>
</feature>
<name>A0A2P5KDS4_9BURK</name>
<dbReference type="EMBL" id="PRDW01000002">
    <property type="protein sequence ID" value="PPB84861.1"/>
    <property type="molecule type" value="Genomic_DNA"/>
</dbReference>
<accession>A0A2P5KDS4</accession>
<gene>
    <name evidence="2" type="ORF">B0O95_102262</name>
</gene>
<sequence length="81" mass="9045">MFVCRALGGCRTGDARITGAHRLPARYVIHAVGPVWHDGEHGEPDLLAGCYRRVLELAHEHVIFACFDAAMLRLYESELAR</sequence>
<protein>
    <submittedName>
        <fullName evidence="2">Macro domain-containing protein</fullName>
    </submittedName>
</protein>
<comment type="caution">
    <text evidence="2">The sequence shown here is derived from an EMBL/GenBank/DDBJ whole genome shotgun (WGS) entry which is preliminary data.</text>
</comment>
<dbReference type="PANTHER" id="PTHR11106:SF27">
    <property type="entry name" value="MACRO DOMAIN-CONTAINING PROTEIN"/>
    <property type="match status" value="1"/>
</dbReference>
<evidence type="ECO:0000313" key="3">
    <source>
        <dbReference type="Proteomes" id="UP000243096"/>
    </source>
</evidence>
<dbReference type="InterPro" id="IPR002589">
    <property type="entry name" value="Macro_dom"/>
</dbReference>
<dbReference type="Proteomes" id="UP000243096">
    <property type="component" value="Unassembled WGS sequence"/>
</dbReference>
<organism evidence="2 3">
    <name type="scientific">Mycetohabitans endofungorum</name>
    <dbReference type="NCBI Taxonomy" id="417203"/>
    <lineage>
        <taxon>Bacteria</taxon>
        <taxon>Pseudomonadati</taxon>
        <taxon>Pseudomonadota</taxon>
        <taxon>Betaproteobacteria</taxon>
        <taxon>Burkholderiales</taxon>
        <taxon>Burkholderiaceae</taxon>
        <taxon>Mycetohabitans</taxon>
    </lineage>
</organism>
<dbReference type="Pfam" id="PF01661">
    <property type="entry name" value="Macro"/>
    <property type="match status" value="1"/>
</dbReference>